<evidence type="ECO:0000256" key="1">
    <source>
        <dbReference type="ARBA" id="ARBA00004479"/>
    </source>
</evidence>
<evidence type="ECO:0000256" key="7">
    <source>
        <dbReference type="ARBA" id="ARBA00023180"/>
    </source>
</evidence>
<keyword evidence="5 8" id="KW-1133">Transmembrane helix</keyword>
<feature type="signal peptide" evidence="9">
    <location>
        <begin position="1"/>
        <end position="24"/>
    </location>
</feature>
<evidence type="ECO:0000256" key="4">
    <source>
        <dbReference type="ARBA" id="ARBA00022729"/>
    </source>
</evidence>
<dbReference type="InterPro" id="IPR057089">
    <property type="entry name" value="C2_TIP"/>
</dbReference>
<keyword evidence="6 8" id="KW-0472">Membrane</keyword>
<dbReference type="AlphaFoldDB" id="A0AA88ISK4"/>
<evidence type="ECO:0000256" key="8">
    <source>
        <dbReference type="SAM" id="Phobius"/>
    </source>
</evidence>
<accession>A0AA88ISK4</accession>
<reference evidence="11" key="1">
    <citation type="submission" date="2023-08" db="EMBL/GenBank/DDBJ databases">
        <title>Pelteobagrus vachellii genome.</title>
        <authorList>
            <person name="Liu H."/>
        </authorList>
    </citation>
    <scope>NUCLEOTIDE SEQUENCE</scope>
    <source>
        <strain evidence="11">PRFRI_2022a</strain>
        <tissue evidence="11">Muscle</tissue>
    </source>
</reference>
<keyword evidence="3 8" id="KW-0812">Transmembrane</keyword>
<dbReference type="InterPro" id="IPR028994">
    <property type="entry name" value="Integrin_alpha_N"/>
</dbReference>
<dbReference type="Pfam" id="PF13517">
    <property type="entry name" value="FG-GAP_3"/>
    <property type="match status" value="1"/>
</dbReference>
<evidence type="ECO:0000256" key="3">
    <source>
        <dbReference type="ARBA" id="ARBA00022692"/>
    </source>
</evidence>
<evidence type="ECO:0000256" key="9">
    <source>
        <dbReference type="SAM" id="SignalP"/>
    </source>
</evidence>
<evidence type="ECO:0000259" key="10">
    <source>
        <dbReference type="Pfam" id="PF23122"/>
    </source>
</evidence>
<organism evidence="11 12">
    <name type="scientific">Tachysurus vachellii</name>
    <name type="common">Darkbarbel catfish</name>
    <name type="synonym">Pelteobagrus vachellii</name>
    <dbReference type="NCBI Taxonomy" id="175792"/>
    <lineage>
        <taxon>Eukaryota</taxon>
        <taxon>Metazoa</taxon>
        <taxon>Chordata</taxon>
        <taxon>Craniata</taxon>
        <taxon>Vertebrata</taxon>
        <taxon>Euteleostomi</taxon>
        <taxon>Actinopterygii</taxon>
        <taxon>Neopterygii</taxon>
        <taxon>Teleostei</taxon>
        <taxon>Ostariophysi</taxon>
        <taxon>Siluriformes</taxon>
        <taxon>Bagridae</taxon>
        <taxon>Tachysurus</taxon>
    </lineage>
</organism>
<evidence type="ECO:0000256" key="2">
    <source>
        <dbReference type="ARBA" id="ARBA00006496"/>
    </source>
</evidence>
<dbReference type="PANTHER" id="PTHR13412:SF0">
    <property type="entry name" value="T-CELL IMMUNOMODULATORY PROTEIN"/>
    <property type="match status" value="1"/>
</dbReference>
<name>A0AA88ISK4_TACVA</name>
<proteinExistence type="inferred from homology"/>
<dbReference type="SUPFAM" id="SSF69318">
    <property type="entry name" value="Integrin alpha N-terminal domain"/>
    <property type="match status" value="1"/>
</dbReference>
<dbReference type="Gene3D" id="2.130.10.130">
    <property type="entry name" value="Integrin alpha, N-terminal"/>
    <property type="match status" value="1"/>
</dbReference>
<dbReference type="PANTHER" id="PTHR13412">
    <property type="entry name" value="T-CELL IMMUNOMODULATORY PROTEIN HOMOLOG"/>
    <property type="match status" value="1"/>
</dbReference>
<keyword evidence="12" id="KW-1185">Reference proteome</keyword>
<evidence type="ECO:0000313" key="12">
    <source>
        <dbReference type="Proteomes" id="UP001187315"/>
    </source>
</evidence>
<evidence type="ECO:0000313" key="11">
    <source>
        <dbReference type="EMBL" id="KAK2819943.1"/>
    </source>
</evidence>
<gene>
    <name evidence="11" type="ORF">Q7C36_021589</name>
</gene>
<comment type="caution">
    <text evidence="11">The sequence shown here is derived from an EMBL/GenBank/DDBJ whole genome shotgun (WGS) entry which is preliminary data.</text>
</comment>
<feature type="chain" id="PRO_5041678827" description="T-cell immunomodulatory protein TIP C2 domain-containing protein" evidence="9">
    <location>
        <begin position="25"/>
        <end position="551"/>
    </location>
</feature>
<dbReference type="EMBL" id="JAVHJS010000023">
    <property type="protein sequence ID" value="KAK2819943.1"/>
    <property type="molecule type" value="Genomic_DNA"/>
</dbReference>
<sequence length="551" mass="60404">MCLCTYSALLPVILTVLFQYGVFGLQDVTADLFGAENKGTVAAFGDFNSDKQTDVFVIRDDSELVIFLADVKVPYFKPKVHVKKDAFPSGVSVISSVVPADYDGDSQMDVLLTGHASADLLHTSVFVFWGNNQTLNQSSRVDLNKTFKDQPLVMDFNGDMVPDIFGAVGDSTEVCYLRDRKLKCEKALGSDVQIRVPHSNAFIDLNKDFTADLFLSTGSNSGYGFETWINTDGNFTRNYTAKAPENIKQVGQSAFVDFDGDGSQDHLLPVCMDEACTKSAIYLAKPGQPETLGEPHPHLGDTGQEIMSIAQQQAFLLENVACNNVSCKEAGRMFRIHWDQSDLNAIPKAAVATFFDIYEDGILDMIVLSHTEGKKELTIHALKNNFEADAYFVKVIVLSGLCSNDCPDKVKPFGVNQPGPYVMYTSVDSNGYLKNASAGQLSQSAHLSLQLPYTVLGLGRSANFLDHLFVGIPRPPGVKDMRKQEWTAIIPNSQLIVIPYPNSDPRSWSAKLYLTPSNIVLLTAVALIGVCVFYPDNHRSAALAGEESRRS</sequence>
<feature type="domain" description="T-cell immunomodulatory protein TIP C2" evidence="10">
    <location>
        <begin position="412"/>
        <end position="513"/>
    </location>
</feature>
<dbReference type="InterPro" id="IPR013517">
    <property type="entry name" value="FG-GAP"/>
</dbReference>
<dbReference type="Proteomes" id="UP001187315">
    <property type="component" value="Unassembled WGS sequence"/>
</dbReference>
<keyword evidence="4 9" id="KW-0732">Signal</keyword>
<feature type="transmembrane region" description="Helical" evidence="8">
    <location>
        <begin position="512"/>
        <end position="534"/>
    </location>
</feature>
<comment type="similarity">
    <text evidence="2">Belongs to the TIP family.</text>
</comment>
<evidence type="ECO:0000256" key="6">
    <source>
        <dbReference type="ARBA" id="ARBA00023136"/>
    </source>
</evidence>
<comment type="subcellular location">
    <subcellularLocation>
        <location evidence="1">Membrane</location>
        <topology evidence="1">Single-pass type I membrane protein</topology>
    </subcellularLocation>
</comment>
<protein>
    <recommendedName>
        <fullName evidence="10">T-cell immunomodulatory protein TIP C2 domain-containing protein</fullName>
    </recommendedName>
</protein>
<dbReference type="GO" id="GO:0005886">
    <property type="term" value="C:plasma membrane"/>
    <property type="evidence" value="ECO:0007669"/>
    <property type="project" value="TreeGrafter"/>
</dbReference>
<dbReference type="InterPro" id="IPR024881">
    <property type="entry name" value="Tip"/>
</dbReference>
<dbReference type="Pfam" id="PF23122">
    <property type="entry name" value="C2_ITFG1"/>
    <property type="match status" value="1"/>
</dbReference>
<keyword evidence="7" id="KW-0325">Glycoprotein</keyword>
<evidence type="ECO:0000256" key="5">
    <source>
        <dbReference type="ARBA" id="ARBA00022989"/>
    </source>
</evidence>